<proteinExistence type="predicted"/>
<evidence type="ECO:0000313" key="3">
    <source>
        <dbReference type="Proteomes" id="UP000287168"/>
    </source>
</evidence>
<evidence type="ECO:0000313" key="2">
    <source>
        <dbReference type="EMBL" id="RWY40471.1"/>
    </source>
</evidence>
<dbReference type="PANTHER" id="PTHR11614">
    <property type="entry name" value="PHOSPHOLIPASE-RELATED"/>
    <property type="match status" value="1"/>
</dbReference>
<sequence>MTGGPAWPICPPGRELRLTAADGIGLRAVLWPRPDACGSVLILSGRTEYAEKYGEAALALQAAGFSAATIDWRGQGLSQRLLPDPRKGHVSRFTDYQLDLAALTAELRAPEFPGPFFLLAHSMGGAIALRALAEGLSVRAAAFLAPMWGIRMPAPIGGLALQSLAAAARTPLAAHYAPPPAGGAAPSFRIADFAGNPLTSDPRRWREMADYLCACPDRDIAGPTIGWLAEALAECRALRSLPSPSLPALILTGGQERIVSRTAIRHRLAAWPEAFCHEEPEAAHELLMECQEIRDSTLARVARFFRAAL</sequence>
<feature type="domain" description="Serine aminopeptidase S33" evidence="1">
    <location>
        <begin position="36"/>
        <end position="290"/>
    </location>
</feature>
<dbReference type="InterPro" id="IPR029058">
    <property type="entry name" value="AB_hydrolase_fold"/>
</dbReference>
<dbReference type="Proteomes" id="UP000287168">
    <property type="component" value="Unassembled WGS sequence"/>
</dbReference>
<protein>
    <submittedName>
        <fullName evidence="2">Alpha/beta hydrolase</fullName>
    </submittedName>
</protein>
<dbReference type="OrthoDB" id="9788260at2"/>
<keyword evidence="3" id="KW-1185">Reference proteome</keyword>
<keyword evidence="2" id="KW-0378">Hydrolase</keyword>
<dbReference type="AlphaFoldDB" id="A0A3S3U6H9"/>
<evidence type="ECO:0000259" key="1">
    <source>
        <dbReference type="Pfam" id="PF12146"/>
    </source>
</evidence>
<organism evidence="2 3">
    <name type="scientific">Falsigemmobacter intermedius</name>
    <dbReference type="NCBI Taxonomy" id="1553448"/>
    <lineage>
        <taxon>Bacteria</taxon>
        <taxon>Pseudomonadati</taxon>
        <taxon>Pseudomonadota</taxon>
        <taxon>Alphaproteobacteria</taxon>
        <taxon>Rhodobacterales</taxon>
        <taxon>Paracoccaceae</taxon>
        <taxon>Falsigemmobacter</taxon>
    </lineage>
</organism>
<dbReference type="GO" id="GO:0016787">
    <property type="term" value="F:hydrolase activity"/>
    <property type="evidence" value="ECO:0007669"/>
    <property type="project" value="UniProtKB-KW"/>
</dbReference>
<dbReference type="SUPFAM" id="SSF53474">
    <property type="entry name" value="alpha/beta-Hydrolases"/>
    <property type="match status" value="1"/>
</dbReference>
<accession>A0A3S3U6H9</accession>
<dbReference type="InterPro" id="IPR051044">
    <property type="entry name" value="MAG_DAG_Lipase"/>
</dbReference>
<dbReference type="InterPro" id="IPR022742">
    <property type="entry name" value="Hydrolase_4"/>
</dbReference>
<dbReference type="Pfam" id="PF12146">
    <property type="entry name" value="Hydrolase_4"/>
    <property type="match status" value="1"/>
</dbReference>
<dbReference type="Gene3D" id="3.40.50.1820">
    <property type="entry name" value="alpha/beta hydrolase"/>
    <property type="match status" value="1"/>
</dbReference>
<reference evidence="2 3" key="1">
    <citation type="journal article" date="2015" name="Int. J. Syst. Evol. Microbiol.">
        <title>Gemmobacter intermedius sp. nov., isolated from a white stork (Ciconia ciconia).</title>
        <authorList>
            <person name="Kampfer P."/>
            <person name="Jerzak L."/>
            <person name="Wilharm G."/>
            <person name="Golke J."/>
            <person name="Busse H.J."/>
            <person name="Glaeser S.P."/>
        </authorList>
    </citation>
    <scope>NUCLEOTIDE SEQUENCE [LARGE SCALE GENOMIC DNA]</scope>
    <source>
        <strain evidence="2 3">119/4</strain>
    </source>
</reference>
<dbReference type="EMBL" id="SBLC01000015">
    <property type="protein sequence ID" value="RWY40471.1"/>
    <property type="molecule type" value="Genomic_DNA"/>
</dbReference>
<gene>
    <name evidence="2" type="ORF">EP867_11665</name>
</gene>
<comment type="caution">
    <text evidence="2">The sequence shown here is derived from an EMBL/GenBank/DDBJ whole genome shotgun (WGS) entry which is preliminary data.</text>
</comment>
<name>A0A3S3U6H9_9RHOB</name>